<comment type="similarity">
    <text evidence="2">Belongs to the SAS10 family.</text>
</comment>
<feature type="region of interest" description="Disordered" evidence="5">
    <location>
        <begin position="609"/>
        <end position="633"/>
    </location>
</feature>
<dbReference type="EMBL" id="ML213596">
    <property type="protein sequence ID" value="TFK40611.1"/>
    <property type="molecule type" value="Genomic_DNA"/>
</dbReference>
<dbReference type="Proteomes" id="UP000308652">
    <property type="component" value="Unassembled WGS sequence"/>
</dbReference>
<accession>A0A5C3MHH8</accession>
<dbReference type="Pfam" id="PF09368">
    <property type="entry name" value="Sas10"/>
    <property type="match status" value="1"/>
</dbReference>
<dbReference type="Pfam" id="PF04000">
    <property type="entry name" value="Sas10_Utp3"/>
    <property type="match status" value="1"/>
</dbReference>
<feature type="region of interest" description="Disordered" evidence="5">
    <location>
        <begin position="379"/>
        <end position="406"/>
    </location>
</feature>
<comment type="subcellular location">
    <subcellularLocation>
        <location evidence="1">Nucleus</location>
    </subcellularLocation>
</comment>
<evidence type="ECO:0000256" key="2">
    <source>
        <dbReference type="ARBA" id="ARBA00010979"/>
    </source>
</evidence>
<feature type="compositionally biased region" description="Acidic residues" evidence="5">
    <location>
        <begin position="147"/>
        <end position="159"/>
    </location>
</feature>
<dbReference type="GO" id="GO:0000462">
    <property type="term" value="P:maturation of SSU-rRNA from tricistronic rRNA transcript (SSU-rRNA, 5.8S rRNA, LSU-rRNA)"/>
    <property type="evidence" value="ECO:0007669"/>
    <property type="project" value="TreeGrafter"/>
</dbReference>
<feature type="compositionally biased region" description="Basic and acidic residues" evidence="5">
    <location>
        <begin position="10"/>
        <end position="28"/>
    </location>
</feature>
<feature type="compositionally biased region" description="Basic and acidic residues" evidence="5">
    <location>
        <begin position="379"/>
        <end position="391"/>
    </location>
</feature>
<feature type="compositionally biased region" description="Basic and acidic residues" evidence="5">
    <location>
        <begin position="91"/>
        <end position="106"/>
    </location>
</feature>
<evidence type="ECO:0000256" key="4">
    <source>
        <dbReference type="ARBA" id="ARBA00023242"/>
    </source>
</evidence>
<evidence type="ECO:0000256" key="3">
    <source>
        <dbReference type="ARBA" id="ARBA00022553"/>
    </source>
</evidence>
<evidence type="ECO:0000313" key="8">
    <source>
        <dbReference type="Proteomes" id="UP000308652"/>
    </source>
</evidence>
<feature type="compositionally biased region" description="Basic and acidic residues" evidence="5">
    <location>
        <begin position="531"/>
        <end position="543"/>
    </location>
</feature>
<dbReference type="PANTHER" id="PTHR13237">
    <property type="entry name" value="SOMETHING ABOUT SILENCING PROTEIN 10-RELATED"/>
    <property type="match status" value="1"/>
</dbReference>
<dbReference type="InterPro" id="IPR007146">
    <property type="entry name" value="Sas10/Utp3/C1D"/>
</dbReference>
<keyword evidence="3" id="KW-0597">Phosphoprotein</keyword>
<dbReference type="AlphaFoldDB" id="A0A5C3MHH8"/>
<evidence type="ECO:0000256" key="1">
    <source>
        <dbReference type="ARBA" id="ARBA00004123"/>
    </source>
</evidence>
<gene>
    <name evidence="7" type="ORF">BDQ12DRAFT_647696</name>
</gene>
<feature type="compositionally biased region" description="Basic and acidic residues" evidence="5">
    <location>
        <begin position="497"/>
        <end position="516"/>
    </location>
</feature>
<evidence type="ECO:0000256" key="5">
    <source>
        <dbReference type="SAM" id="MobiDB-lite"/>
    </source>
</evidence>
<feature type="compositionally biased region" description="Acidic residues" evidence="5">
    <location>
        <begin position="121"/>
        <end position="130"/>
    </location>
</feature>
<feature type="compositionally biased region" description="Basic residues" evidence="5">
    <location>
        <begin position="464"/>
        <end position="473"/>
    </location>
</feature>
<dbReference type="OrthoDB" id="1924577at2759"/>
<keyword evidence="8" id="KW-1185">Reference proteome</keyword>
<organism evidence="7 8">
    <name type="scientific">Crucibulum laeve</name>
    <dbReference type="NCBI Taxonomy" id="68775"/>
    <lineage>
        <taxon>Eukaryota</taxon>
        <taxon>Fungi</taxon>
        <taxon>Dikarya</taxon>
        <taxon>Basidiomycota</taxon>
        <taxon>Agaricomycotina</taxon>
        <taxon>Agaricomycetes</taxon>
        <taxon>Agaricomycetidae</taxon>
        <taxon>Agaricales</taxon>
        <taxon>Agaricineae</taxon>
        <taxon>Nidulariaceae</taxon>
        <taxon>Crucibulum</taxon>
    </lineage>
</organism>
<sequence length="667" mass="74828">MPRRPSKRSRSGDSKPRTLNRSDGKVDKWNTVSDIPLDEEDQFHASRDNILLEGNSYGGSDDGDDDEIFALKGMVDSDEDDQGDYEGMDENDLHTGDLAGEPEKTKAKNFKKKGKAKDSSEQEESEEEEETWGRSKAAYYSSNAAELESDDEEGHELEEQEAKRLQAKACADLGEDDFGLDNIPDAEGHNFADDTIEPPATLISALPTDKIQLRRHLEKTTPETLALARDWEETARNLTKTREKLDKIQDEDPDALSLGMVHLHYQALLSYATVLAFYFYLRASEKYVQRPELLNSHPILQRLLTLKQSLATLEDLDFAASDSEYDEDSDEDSDEEGFDINWKSLMQDGKALWDADQKFVPGLDEDELADLLRDAEEERMESIARSKMEKPPKKKRKSTNSGSWISKTGITTCADEAQVVPVFDLQEPEFVPSKASSRTRADGAVDAYGEVTQLQEVDAADKSARKKSLRFHTSKIESASARRQGARNQAVGGDDDLPYRERKKDKEARLAKEAQNRVKGQGGADLDDAEPDTRSSEKRRRDDDSGDESVDNSDGYYELIKKKSKEKKEKKKTKYDAYQAAARPNVNDDDAFGPRSLTRAILANKGLTPHRSKSVRNPRVKKRQKFEKAKKKISSQKAVYKGGLADTGRYDGEKSGISKVVKSIRLG</sequence>
<reference evidence="7 8" key="1">
    <citation type="journal article" date="2019" name="Nat. Ecol. Evol.">
        <title>Megaphylogeny resolves global patterns of mushroom evolution.</title>
        <authorList>
            <person name="Varga T."/>
            <person name="Krizsan K."/>
            <person name="Foldi C."/>
            <person name="Dima B."/>
            <person name="Sanchez-Garcia M."/>
            <person name="Sanchez-Ramirez S."/>
            <person name="Szollosi G.J."/>
            <person name="Szarkandi J.G."/>
            <person name="Papp V."/>
            <person name="Albert L."/>
            <person name="Andreopoulos W."/>
            <person name="Angelini C."/>
            <person name="Antonin V."/>
            <person name="Barry K.W."/>
            <person name="Bougher N.L."/>
            <person name="Buchanan P."/>
            <person name="Buyck B."/>
            <person name="Bense V."/>
            <person name="Catcheside P."/>
            <person name="Chovatia M."/>
            <person name="Cooper J."/>
            <person name="Damon W."/>
            <person name="Desjardin D."/>
            <person name="Finy P."/>
            <person name="Geml J."/>
            <person name="Haridas S."/>
            <person name="Hughes K."/>
            <person name="Justo A."/>
            <person name="Karasinski D."/>
            <person name="Kautmanova I."/>
            <person name="Kiss B."/>
            <person name="Kocsube S."/>
            <person name="Kotiranta H."/>
            <person name="LaButti K.M."/>
            <person name="Lechner B.E."/>
            <person name="Liimatainen K."/>
            <person name="Lipzen A."/>
            <person name="Lukacs Z."/>
            <person name="Mihaltcheva S."/>
            <person name="Morgado L.N."/>
            <person name="Niskanen T."/>
            <person name="Noordeloos M.E."/>
            <person name="Ohm R.A."/>
            <person name="Ortiz-Santana B."/>
            <person name="Ovrebo C."/>
            <person name="Racz N."/>
            <person name="Riley R."/>
            <person name="Savchenko A."/>
            <person name="Shiryaev A."/>
            <person name="Soop K."/>
            <person name="Spirin V."/>
            <person name="Szebenyi C."/>
            <person name="Tomsovsky M."/>
            <person name="Tulloss R.E."/>
            <person name="Uehling J."/>
            <person name="Grigoriev I.V."/>
            <person name="Vagvolgyi C."/>
            <person name="Papp T."/>
            <person name="Martin F.M."/>
            <person name="Miettinen O."/>
            <person name="Hibbett D.S."/>
            <person name="Nagy L.G."/>
        </authorList>
    </citation>
    <scope>NUCLEOTIDE SEQUENCE [LARGE SCALE GENOMIC DNA]</scope>
    <source>
        <strain evidence="7 8">CBS 166.37</strain>
    </source>
</reference>
<name>A0A5C3MHH8_9AGAR</name>
<dbReference type="GO" id="GO:0032040">
    <property type="term" value="C:small-subunit processome"/>
    <property type="evidence" value="ECO:0007669"/>
    <property type="project" value="TreeGrafter"/>
</dbReference>
<feature type="region of interest" description="Disordered" evidence="5">
    <location>
        <begin position="450"/>
        <end position="578"/>
    </location>
</feature>
<feature type="compositionally biased region" description="Basic residues" evidence="5">
    <location>
        <begin position="562"/>
        <end position="573"/>
    </location>
</feature>
<feature type="region of interest" description="Disordered" evidence="5">
    <location>
        <begin position="1"/>
        <end position="162"/>
    </location>
</feature>
<dbReference type="STRING" id="68775.A0A5C3MHH8"/>
<protein>
    <submittedName>
        <fullName evidence="7">Sas10 C-terminal domain-containing protein</fullName>
    </submittedName>
</protein>
<keyword evidence="4" id="KW-0539">Nucleus</keyword>
<evidence type="ECO:0000313" key="7">
    <source>
        <dbReference type="EMBL" id="TFK40611.1"/>
    </source>
</evidence>
<proteinExistence type="inferred from homology"/>
<feature type="compositionally biased region" description="Acidic residues" evidence="5">
    <location>
        <begin position="76"/>
        <end position="90"/>
    </location>
</feature>
<evidence type="ECO:0000259" key="6">
    <source>
        <dbReference type="Pfam" id="PF09368"/>
    </source>
</evidence>
<dbReference type="InterPro" id="IPR018972">
    <property type="entry name" value="Sas10_C_dom"/>
</dbReference>
<dbReference type="PANTHER" id="PTHR13237:SF8">
    <property type="entry name" value="SOMETHING ABOUT SILENCING PROTEIN 10"/>
    <property type="match status" value="1"/>
</dbReference>
<feature type="domain" description="Sas10 C-terminal" evidence="6">
    <location>
        <begin position="593"/>
        <end position="666"/>
    </location>
</feature>